<comment type="caution">
    <text evidence="3">The sequence shown here is derived from an EMBL/GenBank/DDBJ whole genome shotgun (WGS) entry which is preliminary data.</text>
</comment>
<keyword evidence="1" id="KW-0812">Transmembrane</keyword>
<keyword evidence="1" id="KW-0472">Membrane</keyword>
<feature type="chain" id="PRO_5002540483" description="Polymer-forming cytoskeletal protein" evidence="2">
    <location>
        <begin position="24"/>
        <end position="300"/>
    </location>
</feature>
<keyword evidence="1" id="KW-1133">Transmembrane helix</keyword>
<evidence type="ECO:0008006" key="5">
    <source>
        <dbReference type="Google" id="ProtNLM"/>
    </source>
</evidence>
<keyword evidence="2" id="KW-0732">Signal</keyword>
<organism evidence="3 4">
    <name type="scientific">Candidatus Kaiserbacteria bacterium GW2011_GWB1_50_17</name>
    <dbReference type="NCBI Taxonomy" id="1618673"/>
    <lineage>
        <taxon>Bacteria</taxon>
        <taxon>Candidatus Kaiseribacteriota</taxon>
    </lineage>
</organism>
<feature type="transmembrane region" description="Helical" evidence="1">
    <location>
        <begin position="223"/>
        <end position="242"/>
    </location>
</feature>
<evidence type="ECO:0000256" key="2">
    <source>
        <dbReference type="SAM" id="SignalP"/>
    </source>
</evidence>
<proteinExistence type="predicted"/>
<sequence>MKLRNTLCASLLLAVLFPVGAFAATIKGGETYSLKQSEVIKDNFYVGAGEVSIAGDVDGDLIAGGGSVTVSGSTSGDVLVGGGDVAILDDVRGDLRVAGGNVLVTSNVAGDLVVLGGNVRILSGSTIGKDLVVLGGRLLLNGNVKGDVTVGVGEVEIDSRIDGDVYIKNSDKITIGASSVISGNLTYSGKDASILNISDGASVMGETVFKESKIFQRKEAKNILLAFLGLFVFLKLLALLGANCDSGAHHPFLLHHDRFLSRHHNASCVYNPHNSFLYLLRSGVRRLGAQNHHEGGRYHG</sequence>
<accession>A0A0G1WCJ3</accession>
<evidence type="ECO:0000313" key="3">
    <source>
        <dbReference type="EMBL" id="KKW16310.1"/>
    </source>
</evidence>
<dbReference type="EMBL" id="LCQM01000041">
    <property type="protein sequence ID" value="KKW16310.1"/>
    <property type="molecule type" value="Genomic_DNA"/>
</dbReference>
<protein>
    <recommendedName>
        <fullName evidence="5">Polymer-forming cytoskeletal protein</fullName>
    </recommendedName>
</protein>
<evidence type="ECO:0000256" key="1">
    <source>
        <dbReference type="SAM" id="Phobius"/>
    </source>
</evidence>
<gene>
    <name evidence="3" type="ORF">UY57_C0041G0002</name>
</gene>
<feature type="signal peptide" evidence="2">
    <location>
        <begin position="1"/>
        <end position="23"/>
    </location>
</feature>
<dbReference type="Proteomes" id="UP000034120">
    <property type="component" value="Unassembled WGS sequence"/>
</dbReference>
<reference evidence="3 4" key="1">
    <citation type="journal article" date="2015" name="Nature">
        <title>rRNA introns, odd ribosomes, and small enigmatic genomes across a large radiation of phyla.</title>
        <authorList>
            <person name="Brown C.T."/>
            <person name="Hug L.A."/>
            <person name="Thomas B.C."/>
            <person name="Sharon I."/>
            <person name="Castelle C.J."/>
            <person name="Singh A."/>
            <person name="Wilkins M.J."/>
            <person name="Williams K.H."/>
            <person name="Banfield J.F."/>
        </authorList>
    </citation>
    <scope>NUCLEOTIDE SEQUENCE [LARGE SCALE GENOMIC DNA]</scope>
</reference>
<evidence type="ECO:0000313" key="4">
    <source>
        <dbReference type="Proteomes" id="UP000034120"/>
    </source>
</evidence>
<name>A0A0G1WCJ3_9BACT</name>
<dbReference type="AlphaFoldDB" id="A0A0G1WCJ3"/>